<feature type="compositionally biased region" description="Low complexity" evidence="1">
    <location>
        <begin position="53"/>
        <end position="64"/>
    </location>
</feature>
<feature type="transmembrane region" description="Helical" evidence="2">
    <location>
        <begin position="450"/>
        <end position="471"/>
    </location>
</feature>
<dbReference type="AlphaFoldDB" id="A0AAW1RHA4"/>
<evidence type="ECO:0000256" key="1">
    <source>
        <dbReference type="SAM" id="MobiDB-lite"/>
    </source>
</evidence>
<feature type="transmembrane region" description="Helical" evidence="2">
    <location>
        <begin position="85"/>
        <end position="109"/>
    </location>
</feature>
<keyword evidence="2" id="KW-0812">Transmembrane</keyword>
<reference evidence="3 4" key="1">
    <citation type="journal article" date="2024" name="Nat. Commun.">
        <title>Phylogenomics reveals the evolutionary origins of lichenization in chlorophyte algae.</title>
        <authorList>
            <person name="Puginier C."/>
            <person name="Libourel C."/>
            <person name="Otte J."/>
            <person name="Skaloud P."/>
            <person name="Haon M."/>
            <person name="Grisel S."/>
            <person name="Petersen M."/>
            <person name="Berrin J.G."/>
            <person name="Delaux P.M."/>
            <person name="Dal Grande F."/>
            <person name="Keller J."/>
        </authorList>
    </citation>
    <scope>NUCLEOTIDE SEQUENCE [LARGE SCALE GENOMIC DNA]</scope>
    <source>
        <strain evidence="3 4">SAG 245.80</strain>
    </source>
</reference>
<feature type="transmembrane region" description="Helical" evidence="2">
    <location>
        <begin position="135"/>
        <end position="160"/>
    </location>
</feature>
<evidence type="ECO:0000313" key="3">
    <source>
        <dbReference type="EMBL" id="KAK9833475.1"/>
    </source>
</evidence>
<dbReference type="Proteomes" id="UP001445335">
    <property type="component" value="Unassembled WGS sequence"/>
</dbReference>
<protein>
    <submittedName>
        <fullName evidence="3">Uncharacterized protein</fullName>
    </submittedName>
</protein>
<feature type="region of interest" description="Disordered" evidence="1">
    <location>
        <begin position="27"/>
        <end position="69"/>
    </location>
</feature>
<evidence type="ECO:0000313" key="4">
    <source>
        <dbReference type="Proteomes" id="UP001445335"/>
    </source>
</evidence>
<accession>A0AAW1RHA4</accession>
<evidence type="ECO:0000256" key="2">
    <source>
        <dbReference type="SAM" id="Phobius"/>
    </source>
</evidence>
<dbReference type="EMBL" id="JALJOU010000036">
    <property type="protein sequence ID" value="KAK9833475.1"/>
    <property type="molecule type" value="Genomic_DNA"/>
</dbReference>
<keyword evidence="4" id="KW-1185">Reference proteome</keyword>
<keyword evidence="2" id="KW-0472">Membrane</keyword>
<comment type="caution">
    <text evidence="3">The sequence shown here is derived from an EMBL/GenBank/DDBJ whole genome shotgun (WGS) entry which is preliminary data.</text>
</comment>
<name>A0AAW1RHA4_9CHLO</name>
<gene>
    <name evidence="3" type="ORF">WJX81_008301</name>
</gene>
<organism evidence="3 4">
    <name type="scientific">Elliptochloris bilobata</name>
    <dbReference type="NCBI Taxonomy" id="381761"/>
    <lineage>
        <taxon>Eukaryota</taxon>
        <taxon>Viridiplantae</taxon>
        <taxon>Chlorophyta</taxon>
        <taxon>core chlorophytes</taxon>
        <taxon>Trebouxiophyceae</taxon>
        <taxon>Trebouxiophyceae incertae sedis</taxon>
        <taxon>Elliptochloris clade</taxon>
        <taxon>Elliptochloris</taxon>
    </lineage>
</organism>
<feature type="compositionally biased region" description="Gly residues" evidence="1">
    <location>
        <begin position="325"/>
        <end position="347"/>
    </location>
</feature>
<keyword evidence="2" id="KW-1133">Transmembrane helix</keyword>
<sequence length="534" mass="54626">MLGRGGEHAGMNITCHASCVERKVSTSVAAQHSEDEMPSTPEKQRSESPSKDLALAPPLGATAGQPWGRQERRWGRSALRLSCQYIPFFALLGVATMLAGLVVFSLAALKSGHTIKAVVQLVGGSTSGFAHVAEAYWTTIVATIAVSVICLAFAIATYVFRVDQCMRQDLHYGGESRPRTYRIYQGITAALLVTVFLMAAYFVGLVAVNTSASQSMKTLYRGAEAGITILNAAVAAADGAVARANDLINNSPLNSLVNGPNATSNGSDSTQRLMAQLAEGASAAADVAAALPPSTRATASSLMQSAVKLASSFSPAAGNQAAGAQQGGAQGGSQTGGGSGGYQGQVFQQGGGGATSGGLAEGGVAAGGDAAAGGSTTQNTVLALAGAASNAWNRLARVPGADGGAGGNGTVCPSFACMDVKMYSFLNSQSCICSVGDLERLRELGREAVAHLRVALIGLMLLYVGAALLVARLSSELTKIGYDRALLFTDRFTEYHERNRARSDPACTELALAPVRRKPPAHGCSGASDSGGIC</sequence>
<feature type="transmembrane region" description="Helical" evidence="2">
    <location>
        <begin position="181"/>
        <end position="208"/>
    </location>
</feature>
<proteinExistence type="predicted"/>
<feature type="region of interest" description="Disordered" evidence="1">
    <location>
        <begin position="318"/>
        <end position="347"/>
    </location>
</feature>